<keyword evidence="3" id="KW-1185">Reference proteome</keyword>
<dbReference type="RefSeq" id="WP_263569218.1">
    <property type="nucleotide sequence ID" value="NZ_JAJIRN010000001.1"/>
</dbReference>
<comment type="caution">
    <text evidence="2">The sequence shown here is derived from an EMBL/GenBank/DDBJ whole genome shotgun (WGS) entry which is preliminary data.</text>
</comment>
<dbReference type="InterPro" id="IPR003959">
    <property type="entry name" value="ATPase_AAA_core"/>
</dbReference>
<reference evidence="2 3" key="1">
    <citation type="submission" date="2021-11" db="EMBL/GenBank/DDBJ databases">
        <authorList>
            <person name="Liang Q."/>
            <person name="Mou H."/>
            <person name="Liu Z."/>
        </authorList>
    </citation>
    <scope>NUCLEOTIDE SEQUENCE [LARGE SCALE GENOMIC DNA]</scope>
    <source>
        <strain evidence="2 3">CHU3</strain>
    </source>
</reference>
<dbReference type="PANTHER" id="PTHR43718:SF2">
    <property type="entry name" value="LON PROTEASE HOMOLOG, MITOCHONDRIAL"/>
    <property type="match status" value="1"/>
</dbReference>
<proteinExistence type="predicted"/>
<name>A0ABT2Y8F6_9BURK</name>
<evidence type="ECO:0000259" key="1">
    <source>
        <dbReference type="Pfam" id="PF00004"/>
    </source>
</evidence>
<evidence type="ECO:0000313" key="2">
    <source>
        <dbReference type="EMBL" id="MCV2366577.1"/>
    </source>
</evidence>
<feature type="domain" description="ATPase AAA-type core" evidence="1">
    <location>
        <begin position="157"/>
        <end position="293"/>
    </location>
</feature>
<evidence type="ECO:0000313" key="3">
    <source>
        <dbReference type="Proteomes" id="UP001209701"/>
    </source>
</evidence>
<dbReference type="InterPro" id="IPR027417">
    <property type="entry name" value="P-loop_NTPase"/>
</dbReference>
<dbReference type="InterPro" id="IPR027065">
    <property type="entry name" value="Lon_Prtase"/>
</dbReference>
<protein>
    <submittedName>
        <fullName evidence="2">AAA family ATPase</fullName>
    </submittedName>
</protein>
<dbReference type="Gene3D" id="3.40.50.300">
    <property type="entry name" value="P-loop containing nucleotide triphosphate hydrolases"/>
    <property type="match status" value="1"/>
</dbReference>
<dbReference type="Pfam" id="PF00004">
    <property type="entry name" value="AAA"/>
    <property type="match status" value="1"/>
</dbReference>
<dbReference type="PANTHER" id="PTHR43718">
    <property type="entry name" value="LON PROTEASE"/>
    <property type="match status" value="1"/>
</dbReference>
<dbReference type="EMBL" id="JAJIRN010000001">
    <property type="protein sequence ID" value="MCV2366577.1"/>
    <property type="molecule type" value="Genomic_DNA"/>
</dbReference>
<gene>
    <name evidence="2" type="ORF">LNV07_00475</name>
</gene>
<organism evidence="2 3">
    <name type="scientific">Roseateles oligotrophus</name>
    <dbReference type="NCBI Taxonomy" id="1769250"/>
    <lineage>
        <taxon>Bacteria</taxon>
        <taxon>Pseudomonadati</taxon>
        <taxon>Pseudomonadota</taxon>
        <taxon>Betaproteobacteria</taxon>
        <taxon>Burkholderiales</taxon>
        <taxon>Sphaerotilaceae</taxon>
        <taxon>Roseateles</taxon>
    </lineage>
</organism>
<accession>A0ABT2Y8F6</accession>
<dbReference type="SUPFAM" id="SSF52540">
    <property type="entry name" value="P-loop containing nucleoside triphosphate hydrolases"/>
    <property type="match status" value="1"/>
</dbReference>
<dbReference type="Proteomes" id="UP001209701">
    <property type="component" value="Unassembled WGS sequence"/>
</dbReference>
<sequence>MNQTFISAEEQQPADCISDEAGWKQMNLPFTSEFLWRESILDTRDVDEDLKIGCTLDRGCDPVQAICSHDAIHELAKSVELQFGSEDILRRNANLLQKLGVPGGRFRRLRRLPSSWRTDIDELEGAFPNFGDVLDYVRSMASLAELGDGVIRLDALVFDGSPGTGKSIFAEQLASVIAGGFERMQMSTAESGSQIGGSATTWSNSRPGLIFEALINGYYANPLVLLDELDKAPTSSGERFSPIGPLYQLLERPAARTFRDLSVPSLAVDASAVTWVATTNECHLLPAPILSRLYVFDVKLPSASQATRVVRSVMRKLSEEEPTLAKFKLTEDAVSKLATSAPRAMRGLVRRACGQAALASRWTVGPGDVSDAGPKRPSIGFCA</sequence>